<reference evidence="2 3" key="1">
    <citation type="submission" date="2017-09" db="EMBL/GenBank/DDBJ databases">
        <title>Depth-based differentiation of microbial function through sediment-hosted aquifers and enrichment of novel symbionts in the deep terrestrial subsurface.</title>
        <authorList>
            <person name="Probst A.J."/>
            <person name="Ladd B."/>
            <person name="Jarett J.K."/>
            <person name="Geller-Mcgrath D.E."/>
            <person name="Sieber C.M."/>
            <person name="Emerson J.B."/>
            <person name="Anantharaman K."/>
            <person name="Thomas B.C."/>
            <person name="Malmstrom R."/>
            <person name="Stieglmeier M."/>
            <person name="Klingl A."/>
            <person name="Woyke T."/>
            <person name="Ryan C.M."/>
            <person name="Banfield J.F."/>
        </authorList>
    </citation>
    <scope>NUCLEOTIDE SEQUENCE [LARGE SCALE GENOMIC DNA]</scope>
    <source>
        <strain evidence="2">CG23_combo_of_CG06-09_8_20_14_all_34_8</strain>
    </source>
</reference>
<dbReference type="CDD" id="cd03801">
    <property type="entry name" value="GT4_PimA-like"/>
    <property type="match status" value="1"/>
</dbReference>
<dbReference type="Pfam" id="PF00534">
    <property type="entry name" value="Glycos_transf_1"/>
    <property type="match status" value="1"/>
</dbReference>
<comment type="caution">
    <text evidence="2">The sequence shown here is derived from an EMBL/GenBank/DDBJ whole genome shotgun (WGS) entry which is preliminary data.</text>
</comment>
<feature type="domain" description="Glycosyl transferase family 1" evidence="1">
    <location>
        <begin position="215"/>
        <end position="383"/>
    </location>
</feature>
<dbReference type="GO" id="GO:0016757">
    <property type="term" value="F:glycosyltransferase activity"/>
    <property type="evidence" value="ECO:0007669"/>
    <property type="project" value="InterPro"/>
</dbReference>
<protein>
    <recommendedName>
        <fullName evidence="1">Glycosyl transferase family 1 domain-containing protein</fullName>
    </recommendedName>
</protein>
<dbReference type="Gene3D" id="3.40.50.2000">
    <property type="entry name" value="Glycogen Phosphorylase B"/>
    <property type="match status" value="2"/>
</dbReference>
<evidence type="ECO:0000313" key="3">
    <source>
        <dbReference type="Proteomes" id="UP000229459"/>
    </source>
</evidence>
<proteinExistence type="predicted"/>
<gene>
    <name evidence="2" type="ORF">COX08_01200</name>
</gene>
<name>A0A2H0B6Z0_9BACT</name>
<dbReference type="PANTHER" id="PTHR12526:SF634">
    <property type="entry name" value="BLL3361 PROTEIN"/>
    <property type="match status" value="1"/>
</dbReference>
<dbReference type="InterPro" id="IPR001296">
    <property type="entry name" value="Glyco_trans_1"/>
</dbReference>
<evidence type="ECO:0000259" key="1">
    <source>
        <dbReference type="Pfam" id="PF00534"/>
    </source>
</evidence>
<dbReference type="SUPFAM" id="SSF53756">
    <property type="entry name" value="UDP-Glycosyltransferase/glycogen phosphorylase"/>
    <property type="match status" value="1"/>
</dbReference>
<dbReference type="EMBL" id="PCSR01000028">
    <property type="protein sequence ID" value="PIP53399.1"/>
    <property type="molecule type" value="Genomic_DNA"/>
</dbReference>
<dbReference type="PANTHER" id="PTHR12526">
    <property type="entry name" value="GLYCOSYLTRANSFERASE"/>
    <property type="match status" value="1"/>
</dbReference>
<evidence type="ECO:0000313" key="2">
    <source>
        <dbReference type="EMBL" id="PIP53399.1"/>
    </source>
</evidence>
<organism evidence="2 3">
    <name type="scientific">Candidatus Beckwithbacteria bacterium CG23_combo_of_CG06-09_8_20_14_all_34_8</name>
    <dbReference type="NCBI Taxonomy" id="1974497"/>
    <lineage>
        <taxon>Bacteria</taxon>
        <taxon>Candidatus Beckwithiibacteriota</taxon>
    </lineage>
</organism>
<sequence>MIILLPVHFFTDDPKNGLQTEIWNNAKNLSLLGNKIIVVTVSSDLRYHTNISLAKIGIILYSCHAWKSHGFSPAESLLCFLYTFIIRLRNKFDWIYIIDEVPTLFSKYKFGAKLATRLITPKSKEVREIILSKDWQFDRSHKNEEESWQMAKPSVWHRLVGFAAYTIIPKFFNPLRLGENAELIFCLGKDNYKYFKSKFPQAKYLPNGVENDLIEEQKPVKRENKNRFQILFVGRIAKRKGIFYLLQAYKKVYKLNKNTELVIIGKGSEKLLQELVEKCGDLLNKNIYILGEKSHREVISYIKSCDLLVDPFIFAAFSNVALEAAYCKTPLIAPLHGGTKDFIIENQTGYLVDARNVSILSNKILDIINKYPEAKKIAGNAYKLVADKFTWKHIAIIINNSFNENSNLN</sequence>
<dbReference type="Proteomes" id="UP000229459">
    <property type="component" value="Unassembled WGS sequence"/>
</dbReference>
<accession>A0A2H0B6Z0</accession>
<dbReference type="AlphaFoldDB" id="A0A2H0B6Z0"/>